<name>A0A6A6Q2J9_9PEZI</name>
<dbReference type="RefSeq" id="XP_033592745.1">
    <property type="nucleotide sequence ID" value="XM_033738652.1"/>
</dbReference>
<dbReference type="PANTHER" id="PTHR42748:SF26">
    <property type="entry name" value="NMRA-LIKE DOMAIN-CONTAINING PROTEIN"/>
    <property type="match status" value="1"/>
</dbReference>
<dbReference type="Proteomes" id="UP000799767">
    <property type="component" value="Unassembled WGS sequence"/>
</dbReference>
<dbReference type="EMBL" id="MU001632">
    <property type="protein sequence ID" value="KAF2486176.1"/>
    <property type="molecule type" value="Genomic_DNA"/>
</dbReference>
<dbReference type="Gene3D" id="3.90.25.10">
    <property type="entry name" value="UDP-galactose 4-epimerase, domain 1"/>
    <property type="match status" value="1"/>
</dbReference>
<dbReference type="InterPro" id="IPR051164">
    <property type="entry name" value="NmrA-like_oxidored"/>
</dbReference>
<accession>A0A6A6Q2J9</accession>
<dbReference type="Pfam" id="PF05368">
    <property type="entry name" value="NmrA"/>
    <property type="match status" value="1"/>
</dbReference>
<dbReference type="InterPro" id="IPR008030">
    <property type="entry name" value="NmrA-like"/>
</dbReference>
<keyword evidence="2" id="KW-0521">NADP</keyword>
<feature type="domain" description="NmrA-like" evidence="3">
    <location>
        <begin position="3"/>
        <end position="301"/>
    </location>
</feature>
<dbReference type="Gene3D" id="3.40.50.720">
    <property type="entry name" value="NAD(P)-binding Rossmann-like Domain"/>
    <property type="match status" value="1"/>
</dbReference>
<proteinExistence type="inferred from homology"/>
<dbReference type="OrthoDB" id="3358371at2759"/>
<dbReference type="GO" id="GO:0005634">
    <property type="term" value="C:nucleus"/>
    <property type="evidence" value="ECO:0007669"/>
    <property type="project" value="TreeGrafter"/>
</dbReference>
<evidence type="ECO:0000313" key="4">
    <source>
        <dbReference type="EMBL" id="KAF2486176.1"/>
    </source>
</evidence>
<dbReference type="PANTHER" id="PTHR42748">
    <property type="entry name" value="NITROGEN METABOLITE REPRESSION PROTEIN NMRA FAMILY MEMBER"/>
    <property type="match status" value="1"/>
</dbReference>
<dbReference type="InterPro" id="IPR036291">
    <property type="entry name" value="NAD(P)-bd_dom_sf"/>
</dbReference>
<dbReference type="CDD" id="cd05251">
    <property type="entry name" value="NmrA_like_SDR_a"/>
    <property type="match status" value="1"/>
</dbReference>
<keyword evidence="5" id="KW-1185">Reference proteome</keyword>
<reference evidence="4" key="1">
    <citation type="journal article" date="2020" name="Stud. Mycol.">
        <title>101 Dothideomycetes genomes: a test case for predicting lifestyles and emergence of pathogens.</title>
        <authorList>
            <person name="Haridas S."/>
            <person name="Albert R."/>
            <person name="Binder M."/>
            <person name="Bloem J."/>
            <person name="Labutti K."/>
            <person name="Salamov A."/>
            <person name="Andreopoulos B."/>
            <person name="Baker S."/>
            <person name="Barry K."/>
            <person name="Bills G."/>
            <person name="Bluhm B."/>
            <person name="Cannon C."/>
            <person name="Castanera R."/>
            <person name="Culley D."/>
            <person name="Daum C."/>
            <person name="Ezra D."/>
            <person name="Gonzalez J."/>
            <person name="Henrissat B."/>
            <person name="Kuo A."/>
            <person name="Liang C."/>
            <person name="Lipzen A."/>
            <person name="Lutzoni F."/>
            <person name="Magnuson J."/>
            <person name="Mondo S."/>
            <person name="Nolan M."/>
            <person name="Ohm R."/>
            <person name="Pangilinan J."/>
            <person name="Park H.-J."/>
            <person name="Ramirez L."/>
            <person name="Alfaro M."/>
            <person name="Sun H."/>
            <person name="Tritt A."/>
            <person name="Yoshinaga Y."/>
            <person name="Zwiers L.-H."/>
            <person name="Turgeon B."/>
            <person name="Goodwin S."/>
            <person name="Spatafora J."/>
            <person name="Crous P."/>
            <person name="Grigoriev I."/>
        </authorList>
    </citation>
    <scope>NUCLEOTIDE SEQUENCE</scope>
    <source>
        <strain evidence="4">CBS 113389</strain>
    </source>
</reference>
<gene>
    <name evidence="4" type="ORF">BDY17DRAFT_72287</name>
</gene>
<evidence type="ECO:0000256" key="1">
    <source>
        <dbReference type="ARBA" id="ARBA00006328"/>
    </source>
</evidence>
<protein>
    <recommendedName>
        <fullName evidence="3">NmrA-like domain-containing protein</fullName>
    </recommendedName>
</protein>
<evidence type="ECO:0000313" key="5">
    <source>
        <dbReference type="Proteomes" id="UP000799767"/>
    </source>
</evidence>
<dbReference type="AlphaFoldDB" id="A0A6A6Q2J9"/>
<dbReference type="SUPFAM" id="SSF51735">
    <property type="entry name" value="NAD(P)-binding Rossmann-fold domains"/>
    <property type="match status" value="1"/>
</dbReference>
<dbReference type="GeneID" id="54479654"/>
<evidence type="ECO:0000256" key="2">
    <source>
        <dbReference type="ARBA" id="ARBA00022857"/>
    </source>
</evidence>
<comment type="similarity">
    <text evidence="1">Belongs to the NmrA-type oxidoreductase family.</text>
</comment>
<sequence length="339" mass="37417">MADKLIVVIGVTGNQGGSVARRFLKDPNYRVRGITRTPDSPAAQKLAAQGIEIVQADLDDVQSLKTAFHAANAIFSVTNYWEPFFRPDCRTKAAEANISCRKYAYDVEYQQGKNIADAAASVVDTLDENGFLVSTLSHAGVCSKGAFKELYHFDAKADVFPAYVDEKYPALAKKMSLIQTGYFTSSYRLVPEAYFNKRPDGTFQMSFPTDPSAKAPHLCVNEDTGPFVYAVSQMPPGKTYMAAGTWCSWPEFLKTWGEVNKVPVKFEDLSLEQFVEAAPDKEFGAEVGDMFAYTSDPGYDGGDSSILTAADIEMRGIECPMTGIRKYFESQDWTSVLNQ</sequence>
<organism evidence="4 5">
    <name type="scientific">Neohortaea acidophila</name>
    <dbReference type="NCBI Taxonomy" id="245834"/>
    <lineage>
        <taxon>Eukaryota</taxon>
        <taxon>Fungi</taxon>
        <taxon>Dikarya</taxon>
        <taxon>Ascomycota</taxon>
        <taxon>Pezizomycotina</taxon>
        <taxon>Dothideomycetes</taxon>
        <taxon>Dothideomycetidae</taxon>
        <taxon>Mycosphaerellales</taxon>
        <taxon>Teratosphaeriaceae</taxon>
        <taxon>Neohortaea</taxon>
    </lineage>
</organism>
<evidence type="ECO:0000259" key="3">
    <source>
        <dbReference type="Pfam" id="PF05368"/>
    </source>
</evidence>